<dbReference type="GO" id="GO:0005634">
    <property type="term" value="C:nucleus"/>
    <property type="evidence" value="ECO:0007669"/>
    <property type="project" value="TreeGrafter"/>
</dbReference>
<keyword evidence="2" id="KW-0963">Cytoplasm</keyword>
<dbReference type="SMART" id="SM01233">
    <property type="entry name" value="HABP4_PAI-RBP1"/>
    <property type="match status" value="1"/>
</dbReference>
<dbReference type="PANTHER" id="PTHR12299">
    <property type="entry name" value="HYALURONIC ACID-BINDING PROTEIN 4"/>
    <property type="match status" value="1"/>
</dbReference>
<keyword evidence="3" id="KW-0175">Coiled coil</keyword>
<dbReference type="Pfam" id="PF09598">
    <property type="entry name" value="Stm1_N"/>
    <property type="match status" value="1"/>
</dbReference>
<feature type="compositionally biased region" description="Low complexity" evidence="4">
    <location>
        <begin position="30"/>
        <end position="41"/>
    </location>
</feature>
<dbReference type="Proteomes" id="UP001454036">
    <property type="component" value="Unassembled WGS sequence"/>
</dbReference>
<dbReference type="GO" id="GO:0003723">
    <property type="term" value="F:RNA binding"/>
    <property type="evidence" value="ECO:0007669"/>
    <property type="project" value="InterPro"/>
</dbReference>
<dbReference type="AlphaFoldDB" id="A0AAV3P4J2"/>
<accession>A0AAV3P4J2</accession>
<comment type="subcellular location">
    <subcellularLocation>
        <location evidence="1">Cytoplasm</location>
    </subcellularLocation>
</comment>
<name>A0AAV3P4J2_LITER</name>
<dbReference type="Gene3D" id="6.10.140.1040">
    <property type="match status" value="1"/>
</dbReference>
<feature type="region of interest" description="Disordered" evidence="4">
    <location>
        <begin position="305"/>
        <end position="350"/>
    </location>
</feature>
<feature type="compositionally biased region" description="Basic and acidic residues" evidence="4">
    <location>
        <begin position="201"/>
        <end position="224"/>
    </location>
</feature>
<evidence type="ECO:0000256" key="3">
    <source>
        <dbReference type="SAM" id="Coils"/>
    </source>
</evidence>
<dbReference type="PANTHER" id="PTHR12299:SF17">
    <property type="entry name" value="AT19571P-RELATED"/>
    <property type="match status" value="1"/>
</dbReference>
<evidence type="ECO:0000313" key="7">
    <source>
        <dbReference type="Proteomes" id="UP001454036"/>
    </source>
</evidence>
<feature type="coiled-coil region" evidence="3">
    <location>
        <begin position="226"/>
        <end position="253"/>
    </location>
</feature>
<gene>
    <name evidence="6" type="ORF">LIER_06263</name>
</gene>
<dbReference type="GO" id="GO:0005737">
    <property type="term" value="C:cytoplasm"/>
    <property type="evidence" value="ECO:0007669"/>
    <property type="project" value="UniProtKB-SubCell"/>
</dbReference>
<keyword evidence="7" id="KW-1185">Reference proteome</keyword>
<feature type="compositionally biased region" description="Basic and acidic residues" evidence="4">
    <location>
        <begin position="136"/>
        <end position="151"/>
    </location>
</feature>
<dbReference type="InterPro" id="IPR006861">
    <property type="entry name" value="HABP4_PAIRBP1-bd"/>
</dbReference>
<evidence type="ECO:0000256" key="1">
    <source>
        <dbReference type="ARBA" id="ARBA00004496"/>
    </source>
</evidence>
<feature type="compositionally biased region" description="Gly residues" evidence="4">
    <location>
        <begin position="61"/>
        <end position="79"/>
    </location>
</feature>
<feature type="compositionally biased region" description="Gly residues" evidence="4">
    <location>
        <begin position="116"/>
        <end position="133"/>
    </location>
</feature>
<dbReference type="Pfam" id="PF04774">
    <property type="entry name" value="HABP4_PAI-RBP1"/>
    <property type="match status" value="1"/>
</dbReference>
<evidence type="ECO:0000256" key="4">
    <source>
        <dbReference type="SAM" id="MobiDB-lite"/>
    </source>
</evidence>
<organism evidence="6 7">
    <name type="scientific">Lithospermum erythrorhizon</name>
    <name type="common">Purple gromwell</name>
    <name type="synonym">Lithospermum officinale var. erythrorhizon</name>
    <dbReference type="NCBI Taxonomy" id="34254"/>
    <lineage>
        <taxon>Eukaryota</taxon>
        <taxon>Viridiplantae</taxon>
        <taxon>Streptophyta</taxon>
        <taxon>Embryophyta</taxon>
        <taxon>Tracheophyta</taxon>
        <taxon>Spermatophyta</taxon>
        <taxon>Magnoliopsida</taxon>
        <taxon>eudicotyledons</taxon>
        <taxon>Gunneridae</taxon>
        <taxon>Pentapetalae</taxon>
        <taxon>asterids</taxon>
        <taxon>lamiids</taxon>
        <taxon>Boraginales</taxon>
        <taxon>Boraginaceae</taxon>
        <taxon>Boraginoideae</taxon>
        <taxon>Lithospermeae</taxon>
        <taxon>Lithospermum</taxon>
    </lineage>
</organism>
<feature type="region of interest" description="Disordered" evidence="4">
    <location>
        <begin position="187"/>
        <end position="224"/>
    </location>
</feature>
<reference evidence="6 7" key="1">
    <citation type="submission" date="2024-01" db="EMBL/GenBank/DDBJ databases">
        <title>The complete chloroplast genome sequence of Lithospermum erythrorhizon: insights into the phylogenetic relationship among Boraginaceae species and the maternal lineages of purple gromwells.</title>
        <authorList>
            <person name="Okada T."/>
            <person name="Watanabe K."/>
        </authorList>
    </citation>
    <scope>NUCLEOTIDE SEQUENCE [LARGE SCALE GENOMIC DNA]</scope>
</reference>
<comment type="caution">
    <text evidence="6">The sequence shown here is derived from an EMBL/GenBank/DDBJ whole genome shotgun (WGS) entry which is preliminary data.</text>
</comment>
<evidence type="ECO:0000259" key="5">
    <source>
        <dbReference type="SMART" id="SM01233"/>
    </source>
</evidence>
<feature type="region of interest" description="Disordered" evidence="4">
    <location>
        <begin position="1"/>
        <end position="174"/>
    </location>
</feature>
<feature type="compositionally biased region" description="Basic and acidic residues" evidence="4">
    <location>
        <begin position="106"/>
        <end position="115"/>
    </location>
</feature>
<protein>
    <submittedName>
        <fullName evidence="6">RNA metabolism protein</fullName>
    </submittedName>
</protein>
<sequence length="350" mass="38385">MADMNPFDLLGDDELTEDPSQLIAAKKVSAQKPKPASQLPAKPLPPAQAVREAKPEPGQNTGRGYGRGRGFGRGRGGGFNREPANEENAPRNREFSGLQGAGPGIDARRPSERRGGFGGSRGSFYGGQRGGFAHGDLSDGERPRRVFDRHSGFSHGNNVTREGTGQGNWGTTTGGLALVIEEGVDEGEKDLKHKNPSVKEFTTDAKEGTPADDAGEKEPEEKEMTLEEYEKVLEEKRKALQALRTEERKVDTQVFHSMQPLNKKSSDDIFIQLGGKDKKKEYLEKEEKVKKSLSITEFLKPAEGEKFYPSGRGRGRGPNLRRGYGEDRVTRYMDVPSIEDPGQFPTLAGK</sequence>
<dbReference type="InterPro" id="IPR019084">
    <property type="entry name" value="STM1-like_N"/>
</dbReference>
<proteinExistence type="predicted"/>
<dbReference type="InterPro" id="IPR039764">
    <property type="entry name" value="HABP4/SERBP1-like"/>
</dbReference>
<evidence type="ECO:0000313" key="6">
    <source>
        <dbReference type="EMBL" id="GAA0146266.1"/>
    </source>
</evidence>
<evidence type="ECO:0000256" key="2">
    <source>
        <dbReference type="ARBA" id="ARBA00022490"/>
    </source>
</evidence>
<dbReference type="EMBL" id="BAABME010000904">
    <property type="protein sequence ID" value="GAA0146266.1"/>
    <property type="molecule type" value="Genomic_DNA"/>
</dbReference>
<feature type="domain" description="Hyaluronan/mRNA-binding protein" evidence="5">
    <location>
        <begin position="143"/>
        <end position="251"/>
    </location>
</feature>